<evidence type="ECO:0000256" key="2">
    <source>
        <dbReference type="SAM" id="Phobius"/>
    </source>
</evidence>
<gene>
    <name evidence="4" type="ORF">E1B28_009709</name>
</gene>
<evidence type="ECO:0000256" key="1">
    <source>
        <dbReference type="SAM" id="MobiDB-lite"/>
    </source>
</evidence>
<feature type="signal peptide" evidence="3">
    <location>
        <begin position="1"/>
        <end position="22"/>
    </location>
</feature>
<keyword evidence="2" id="KW-1133">Transmembrane helix</keyword>
<feature type="chain" id="PRO_5040458207" evidence="3">
    <location>
        <begin position="23"/>
        <end position="475"/>
    </location>
</feature>
<feature type="compositionally biased region" description="Low complexity" evidence="1">
    <location>
        <begin position="64"/>
        <end position="81"/>
    </location>
</feature>
<dbReference type="RefSeq" id="XP_043007077.1">
    <property type="nucleotide sequence ID" value="XM_043154622.1"/>
</dbReference>
<dbReference type="GeneID" id="66078785"/>
<feature type="compositionally biased region" description="Polar residues" evidence="1">
    <location>
        <begin position="180"/>
        <end position="189"/>
    </location>
</feature>
<dbReference type="AlphaFoldDB" id="A0A9P7RWB0"/>
<evidence type="ECO:0000256" key="3">
    <source>
        <dbReference type="SAM" id="SignalP"/>
    </source>
</evidence>
<keyword evidence="3" id="KW-0732">Signal</keyword>
<accession>A0A9P7RWB0</accession>
<dbReference type="Proteomes" id="UP001049176">
    <property type="component" value="Chromosome 6"/>
</dbReference>
<feature type="region of interest" description="Disordered" evidence="1">
    <location>
        <begin position="64"/>
        <end position="83"/>
    </location>
</feature>
<evidence type="ECO:0000313" key="5">
    <source>
        <dbReference type="Proteomes" id="UP001049176"/>
    </source>
</evidence>
<feature type="region of interest" description="Disordered" evidence="1">
    <location>
        <begin position="321"/>
        <end position="384"/>
    </location>
</feature>
<organism evidence="4 5">
    <name type="scientific">Marasmius oreades</name>
    <name type="common">fairy-ring Marasmius</name>
    <dbReference type="NCBI Taxonomy" id="181124"/>
    <lineage>
        <taxon>Eukaryota</taxon>
        <taxon>Fungi</taxon>
        <taxon>Dikarya</taxon>
        <taxon>Basidiomycota</taxon>
        <taxon>Agaricomycotina</taxon>
        <taxon>Agaricomycetes</taxon>
        <taxon>Agaricomycetidae</taxon>
        <taxon>Agaricales</taxon>
        <taxon>Marasmiineae</taxon>
        <taxon>Marasmiaceae</taxon>
        <taxon>Marasmius</taxon>
    </lineage>
</organism>
<feature type="transmembrane region" description="Helical" evidence="2">
    <location>
        <begin position="210"/>
        <end position="231"/>
    </location>
</feature>
<keyword evidence="2" id="KW-0472">Membrane</keyword>
<sequence length="475" mass="50700">MQPGAERLYLCLLAFIIGVASAEENLVHWISPSAGDYLGPGDTVIGKWASDKAVVSPSFKVCQGSTQSSVSSQGADSSSGSEACGTAMFPTVQQDDGAFFVSLTVPNVTTIQPYYLQMTDNFGNMNRSPSFSLSPSGSAPVPQMKKPATPPTDERAQIPMTVDSKAPEQEPPVSPGPISSLPNATNPVANTAPGLDASHLGATRNNTPPAALAVPLSIAGAILLAAVCFLLRQSKITRAERRADMEKMHEALKVHSDKSQSAYNRPGDIESGLPLGKNMNGVQGFGFGPIPTIQAFPIPLFMPPTDLSPWFKKEAQHAGRYTPPPLYSGRSAHRSSRTRSVRSLVSSYRSGSSRPIELPDGSSVHLPRPPSLSSRSSRSSRTRVCLPSIKMGDPLYDERQLEKLSRSKSGESENTLGSGVTGLVLEDYMLPSADPPPCLLPAPQRIHLRDESLVEEKLVNPYDAVAASLKSARRT</sequence>
<dbReference type="OrthoDB" id="3245083at2759"/>
<dbReference type="EMBL" id="CM032186">
    <property type="protein sequence ID" value="KAG7090607.1"/>
    <property type="molecule type" value="Genomic_DNA"/>
</dbReference>
<keyword evidence="2" id="KW-0812">Transmembrane</keyword>
<protein>
    <submittedName>
        <fullName evidence="4">Uncharacterized protein</fullName>
    </submittedName>
</protein>
<name>A0A9P7RWB0_9AGAR</name>
<proteinExistence type="predicted"/>
<feature type="compositionally biased region" description="Basic residues" evidence="1">
    <location>
        <begin position="331"/>
        <end position="340"/>
    </location>
</feature>
<feature type="region of interest" description="Disordered" evidence="1">
    <location>
        <begin position="126"/>
        <end position="202"/>
    </location>
</feature>
<feature type="compositionally biased region" description="Low complexity" evidence="1">
    <location>
        <begin position="341"/>
        <end position="354"/>
    </location>
</feature>
<reference evidence="4" key="1">
    <citation type="journal article" date="2021" name="Genome Biol. Evol.">
        <title>The assembled and annotated genome of the fairy-ring fungus Marasmius oreades.</title>
        <authorList>
            <person name="Hiltunen M."/>
            <person name="Ament-Velasquez S.L."/>
            <person name="Johannesson H."/>
        </authorList>
    </citation>
    <scope>NUCLEOTIDE SEQUENCE</scope>
    <source>
        <strain evidence="4">03SP1</strain>
    </source>
</reference>
<dbReference type="KEGG" id="more:E1B28_009709"/>
<evidence type="ECO:0000313" key="4">
    <source>
        <dbReference type="EMBL" id="KAG7090607.1"/>
    </source>
</evidence>
<feature type="compositionally biased region" description="Low complexity" evidence="1">
    <location>
        <begin position="128"/>
        <end position="140"/>
    </location>
</feature>
<comment type="caution">
    <text evidence="4">The sequence shown here is derived from an EMBL/GenBank/DDBJ whole genome shotgun (WGS) entry which is preliminary data.</text>
</comment>
<keyword evidence="5" id="KW-1185">Reference proteome</keyword>